<reference evidence="2 3" key="1">
    <citation type="journal article" date="2015" name="Genome Biol. Evol.">
        <title>Comparative Genomics of a Bacterivorous Green Alga Reveals Evolutionary Causalities and Consequences of Phago-Mixotrophic Mode of Nutrition.</title>
        <authorList>
            <person name="Burns J.A."/>
            <person name="Paasch A."/>
            <person name="Narechania A."/>
            <person name="Kim E."/>
        </authorList>
    </citation>
    <scope>NUCLEOTIDE SEQUENCE [LARGE SCALE GENOMIC DNA]</scope>
    <source>
        <strain evidence="2 3">PLY_AMNH</strain>
    </source>
</reference>
<dbReference type="Proteomes" id="UP001190700">
    <property type="component" value="Unassembled WGS sequence"/>
</dbReference>
<protein>
    <submittedName>
        <fullName evidence="2">Uncharacterized protein</fullName>
    </submittedName>
</protein>
<gene>
    <name evidence="2" type="ORF">CYMTET_16102</name>
</gene>
<dbReference type="AlphaFoldDB" id="A0AAE0GCN9"/>
<accession>A0AAE0GCN9</accession>
<evidence type="ECO:0000313" key="2">
    <source>
        <dbReference type="EMBL" id="KAK3275785.1"/>
    </source>
</evidence>
<keyword evidence="3" id="KW-1185">Reference proteome</keyword>
<name>A0AAE0GCN9_9CHLO</name>
<sequence length="167" mass="18149">MILDWIDTTADITSVSKDCTVYQDHTDMVDKLKFIIIWGPETGTPPGSPRTRLGVVNDGDNLCESPGNCLAGYADLNTLCTKYYSCPGNVTVTGAVDCSKVNIREEPDEELIKTDGAVERLGHGLLMWLVGPIFNALSTGILLCVSFYLKFRACMSAHSARVLALKS</sequence>
<keyword evidence="1" id="KW-1133">Transmembrane helix</keyword>
<dbReference type="EMBL" id="LGRX02007016">
    <property type="protein sequence ID" value="KAK3275785.1"/>
    <property type="molecule type" value="Genomic_DNA"/>
</dbReference>
<evidence type="ECO:0000256" key="1">
    <source>
        <dbReference type="SAM" id="Phobius"/>
    </source>
</evidence>
<evidence type="ECO:0000313" key="3">
    <source>
        <dbReference type="Proteomes" id="UP001190700"/>
    </source>
</evidence>
<keyword evidence="1" id="KW-0812">Transmembrane</keyword>
<proteinExistence type="predicted"/>
<keyword evidence="1" id="KW-0472">Membrane</keyword>
<feature type="transmembrane region" description="Helical" evidence="1">
    <location>
        <begin position="125"/>
        <end position="149"/>
    </location>
</feature>
<comment type="caution">
    <text evidence="2">The sequence shown here is derived from an EMBL/GenBank/DDBJ whole genome shotgun (WGS) entry which is preliminary data.</text>
</comment>
<organism evidence="2 3">
    <name type="scientific">Cymbomonas tetramitiformis</name>
    <dbReference type="NCBI Taxonomy" id="36881"/>
    <lineage>
        <taxon>Eukaryota</taxon>
        <taxon>Viridiplantae</taxon>
        <taxon>Chlorophyta</taxon>
        <taxon>Pyramimonadophyceae</taxon>
        <taxon>Pyramimonadales</taxon>
        <taxon>Pyramimonadaceae</taxon>
        <taxon>Cymbomonas</taxon>
    </lineage>
</organism>